<feature type="compositionally biased region" description="Pro residues" evidence="1">
    <location>
        <begin position="251"/>
        <end position="264"/>
    </location>
</feature>
<feature type="chain" id="PRO_5047048784" evidence="2">
    <location>
        <begin position="26"/>
        <end position="790"/>
    </location>
</feature>
<protein>
    <submittedName>
        <fullName evidence="3">Uncharacterized protein</fullName>
    </submittedName>
</protein>
<proteinExistence type="predicted"/>
<sequence length="790" mass="78005">MRFQSAGAFASLLLFSRVAVGAALAERANATLPIEDDDTCDPDLEETVTATVLPISSAAALPTPTGVASNAESAPAPIANGTLPTSAQEQLTTLTVLSTQVRTVISCAPTVTNCPADSSSLSNLASTAPDQVSTVLVTDVVQLATTICPVTAAESVSSSVISVAATGGITGTTITQTASLPGSLPTDAPKPSGTGAGAGPQPSGEAATSSAISADIPSESAAIPPESAAEIPSGSAIPPQESSSPETGASPAPPAPTGAVPQPPSNSTGVKPFPIGNSSIPSVQEVTSTVYATNLYTVTSCAASITNCPAGSSVATEIVPVSTTVLTTTLASSELASLSSVAAITGAPETTPAPGGEQTTLTVQVTHLHTVISCAPTVTNCPAATATKEISEAISSHGSSAVQPVIVTSIVGETTTVCPVAEASSISSEVGASLSSAVVTTTVGGSASFFIPGASSVQTAVASQATPVVSFLTVSLGNGVESTSTKIVEQPQTVTNTIPQASASSSVEAIAGSSSSTAVIVSVSPVVSVITITLSDGFERTSTSSLQVASTITTVVAVPTTQAQETPAAETPAQETPSQETVHTTVLSTSIVQVPSVVTVTVSGIAQESSTVIESTSVHTSIVEPSPSAPASQVVSNLVSTIYETVTSQIPVETILTVTLGDQVLTSTISTAAAVQTAENPAPPQVSTVYVTVGSGSETSIMTSTFTASEVVAKETQTLTLTGSAGIVSTYTLTMSQATTVTQEAPKPTNQGNVASACVPSTVTLVSVSTLCARSGNACATATNLPLARF</sequence>
<organism evidence="3 4">
    <name type="scientific">Diaporthe eres</name>
    <name type="common">Phomopsis oblonga</name>
    <dbReference type="NCBI Taxonomy" id="83184"/>
    <lineage>
        <taxon>Eukaryota</taxon>
        <taxon>Fungi</taxon>
        <taxon>Dikarya</taxon>
        <taxon>Ascomycota</taxon>
        <taxon>Pezizomycotina</taxon>
        <taxon>Sordariomycetes</taxon>
        <taxon>Sordariomycetidae</taxon>
        <taxon>Diaporthales</taxon>
        <taxon>Diaporthaceae</taxon>
        <taxon>Diaporthe</taxon>
        <taxon>Diaporthe eres species complex</taxon>
    </lineage>
</organism>
<comment type="caution">
    <text evidence="3">The sequence shown here is derived from an EMBL/GenBank/DDBJ whole genome shotgun (WGS) entry which is preliminary data.</text>
</comment>
<feature type="compositionally biased region" description="Low complexity" evidence="1">
    <location>
        <begin position="216"/>
        <end position="233"/>
    </location>
</feature>
<gene>
    <name evidence="3" type="ORF">SLS63_011755</name>
</gene>
<dbReference type="Proteomes" id="UP001430848">
    <property type="component" value="Unassembled WGS sequence"/>
</dbReference>
<keyword evidence="4" id="KW-1185">Reference proteome</keyword>
<evidence type="ECO:0000313" key="4">
    <source>
        <dbReference type="Proteomes" id="UP001430848"/>
    </source>
</evidence>
<feature type="region of interest" description="Disordered" evidence="1">
    <location>
        <begin position="174"/>
        <end position="273"/>
    </location>
</feature>
<feature type="compositionally biased region" description="Low complexity" evidence="1">
    <location>
        <begin position="241"/>
        <end position="250"/>
    </location>
</feature>
<keyword evidence="2" id="KW-0732">Signal</keyword>
<evidence type="ECO:0000256" key="1">
    <source>
        <dbReference type="SAM" id="MobiDB-lite"/>
    </source>
</evidence>
<name>A0ABR1NT54_DIAER</name>
<evidence type="ECO:0000313" key="3">
    <source>
        <dbReference type="EMBL" id="KAK7714503.1"/>
    </source>
</evidence>
<reference evidence="3 4" key="1">
    <citation type="submission" date="2024-02" db="EMBL/GenBank/DDBJ databases">
        <title>De novo assembly and annotation of 12 fungi associated with fruit tree decline syndrome in Ontario, Canada.</title>
        <authorList>
            <person name="Sulman M."/>
            <person name="Ellouze W."/>
            <person name="Ilyukhin E."/>
        </authorList>
    </citation>
    <scope>NUCLEOTIDE SEQUENCE [LARGE SCALE GENOMIC DNA]</scope>
    <source>
        <strain evidence="3 4">M169</strain>
    </source>
</reference>
<accession>A0ABR1NT54</accession>
<evidence type="ECO:0000256" key="2">
    <source>
        <dbReference type="SAM" id="SignalP"/>
    </source>
</evidence>
<feature type="signal peptide" evidence="2">
    <location>
        <begin position="1"/>
        <end position="25"/>
    </location>
</feature>
<dbReference type="EMBL" id="JAKNSF020000117">
    <property type="protein sequence ID" value="KAK7714503.1"/>
    <property type="molecule type" value="Genomic_DNA"/>
</dbReference>